<evidence type="ECO:0000313" key="2">
    <source>
        <dbReference type="EMBL" id="KPV48635.1"/>
    </source>
</evidence>
<comment type="caution">
    <text evidence="2">The sequence shown here is derived from an EMBL/GenBank/DDBJ whole genome shotgun (WGS) entry which is preliminary data.</text>
</comment>
<proteinExistence type="predicted"/>
<feature type="transmembrane region" description="Helical" evidence="1">
    <location>
        <begin position="47"/>
        <end position="69"/>
    </location>
</feature>
<dbReference type="EMBL" id="LJCR01002502">
    <property type="protein sequence ID" value="KPV48635.1"/>
    <property type="molecule type" value="Genomic_DNA"/>
</dbReference>
<gene>
    <name evidence="2" type="ORF">SE17_36995</name>
</gene>
<dbReference type="AlphaFoldDB" id="A0A0P9EWC2"/>
<sequence>MLESQAARTVPLSAGQRARLIIEMVPLGFFVLALLFVVFYLPRLTGTPPSLALILFLGLVVAVMAWIALQRLRDLTAGAALVEEDRLERLVRSRSASGPQAFHGRFERLGRMRLSRAAYKTGQNGARYRVFYSPASRIVWALEPLEG</sequence>
<organism evidence="2 3">
    <name type="scientific">Kouleothrix aurantiaca</name>
    <dbReference type="NCBI Taxonomy" id="186479"/>
    <lineage>
        <taxon>Bacteria</taxon>
        <taxon>Bacillati</taxon>
        <taxon>Chloroflexota</taxon>
        <taxon>Chloroflexia</taxon>
        <taxon>Chloroflexales</taxon>
        <taxon>Roseiflexineae</taxon>
        <taxon>Roseiflexaceae</taxon>
        <taxon>Kouleothrix</taxon>
    </lineage>
</organism>
<keyword evidence="3" id="KW-1185">Reference proteome</keyword>
<keyword evidence="1" id="KW-0812">Transmembrane</keyword>
<evidence type="ECO:0000313" key="3">
    <source>
        <dbReference type="Proteomes" id="UP000050509"/>
    </source>
</evidence>
<name>A0A0P9EWC2_9CHLR</name>
<protein>
    <submittedName>
        <fullName evidence="2">Uncharacterized protein</fullName>
    </submittedName>
</protein>
<reference evidence="2 3" key="1">
    <citation type="submission" date="2015-09" db="EMBL/GenBank/DDBJ databases">
        <title>Draft genome sequence of Kouleothrix aurantiaca JCM 19913.</title>
        <authorList>
            <person name="Hemp J."/>
        </authorList>
    </citation>
    <scope>NUCLEOTIDE SEQUENCE [LARGE SCALE GENOMIC DNA]</scope>
    <source>
        <strain evidence="2 3">COM-B</strain>
    </source>
</reference>
<dbReference type="Proteomes" id="UP000050509">
    <property type="component" value="Unassembled WGS sequence"/>
</dbReference>
<keyword evidence="1" id="KW-1133">Transmembrane helix</keyword>
<keyword evidence="1" id="KW-0472">Membrane</keyword>
<feature type="transmembrane region" description="Helical" evidence="1">
    <location>
        <begin position="20"/>
        <end position="41"/>
    </location>
</feature>
<evidence type="ECO:0000256" key="1">
    <source>
        <dbReference type="SAM" id="Phobius"/>
    </source>
</evidence>
<accession>A0A0P9EWC2</accession>